<feature type="domain" description="RRM" evidence="5">
    <location>
        <begin position="392"/>
        <end position="468"/>
    </location>
</feature>
<feature type="compositionally biased region" description="Polar residues" evidence="4">
    <location>
        <begin position="141"/>
        <end position="160"/>
    </location>
</feature>
<dbReference type="PROSITE" id="PS50102">
    <property type="entry name" value="RRM"/>
    <property type="match status" value="1"/>
</dbReference>
<evidence type="ECO:0000256" key="2">
    <source>
        <dbReference type="PROSITE-ProRule" id="PRU00176"/>
    </source>
</evidence>
<keyword evidence="6" id="KW-1185">Reference proteome</keyword>
<dbReference type="Gene3D" id="3.30.70.330">
    <property type="match status" value="1"/>
</dbReference>
<dbReference type="GO" id="GO:0016491">
    <property type="term" value="F:oxidoreductase activity"/>
    <property type="evidence" value="ECO:0007669"/>
    <property type="project" value="InterPro"/>
</dbReference>
<dbReference type="InterPro" id="IPR035979">
    <property type="entry name" value="RBD_domain_sf"/>
</dbReference>
<name>A0A8B7NNH6_HYAAZ</name>
<sequence length="874" mass="97757">MSNLYGYSNVMGAQQMSGVTQSAGMTTANSITMSAMMPPPPPPPVHGGMMQSQLSSGMQQHNMNQNTNMVSMGQQGMVNTMSTMTANSNGNDMMNNMMGNMMGSLQPPPPPPVNPATNDAPLDFNVNRNKAPAPIPLHSGNGMQDNMTSSDMNLVSSNGDGQEDSKDGVLSGTSRRDRDRDGSRGRDRDRDGRDRQRGGRGRDRDRDRDRSGGRSRVSRDRDSSPGRRDGRRRDSVNTRTDAAAMDQYAPGNAVMTGTGMDGQQQQQLQQQQYAQMAGNPWGMWNPMGQPMAGPMGPMGPMTQMAGMTGMTGTVGPMGPMAPMGQMAGPMLTGEVQPTGDFRITWGMFGWMMSPEGLTVPIKNQLVCKEVTLVPPNRLAPPPTTRERPLGCRTVFVGGLPENVTEEMVVDVFERCGEITTVRLSKKNFAHIRYELEEYVENAIFLSGLTKRYEWECRQRALQREQRHRERVEAERLRPPSPPPVPHYTEHEATIVAEHLKGEDGNVPGLDTFTKAATTLITWLERGDCSKRNTGTFYSMIQSTSSQVRRLSAEKMQYEEELAKFREQTRARMQGIVAQFSQIEKVFSACSQQKVWDHFTKAQRRNIDMWKKQAQEVKRIQLDDSDREDAEEMEVSDDEGSASSSSKGMKAMKKSTANDALKEENDSLRCQLEAYKNEVDMVKVDLKADLNAKEEQINTYKQTLQGMQQSLTDNVVRKRKDEARIQELQSKLVRLQETLRQLKKEKSSSDKEALDDKDEDKELIYEDGSDLKEDKEEDTDVIAVTSSIAAVDDKAAWLIGLTSTFLHIHPKGASVDYIWSYIQQFDKEIKPADVESMLNQFPTVYKQITTGVGACLERKWIFTGLRGDKTDQFAW</sequence>
<dbReference type="GO" id="GO:0009897">
    <property type="term" value="C:external side of plasma membrane"/>
    <property type="evidence" value="ECO:0007669"/>
    <property type="project" value="InterPro"/>
</dbReference>
<feature type="compositionally biased region" description="Basic and acidic residues" evidence="4">
    <location>
        <begin position="467"/>
        <end position="477"/>
    </location>
</feature>
<evidence type="ECO:0000259" key="5">
    <source>
        <dbReference type="PROSITE" id="PS50102"/>
    </source>
</evidence>
<evidence type="ECO:0000313" key="7">
    <source>
        <dbReference type="RefSeq" id="XP_018015243.1"/>
    </source>
</evidence>
<dbReference type="OrthoDB" id="10039782at2759"/>
<dbReference type="PANTHER" id="PTHR16001">
    <property type="entry name" value="ECTO-NOX DISULFIDE-THIOL EXCHANGER"/>
    <property type="match status" value="1"/>
</dbReference>
<dbReference type="AlphaFoldDB" id="A0A8B7NNH6"/>
<dbReference type="RefSeq" id="XP_018015243.1">
    <property type="nucleotide sequence ID" value="XM_018159754.2"/>
</dbReference>
<gene>
    <name evidence="7" type="primary">LOC108672128</name>
</gene>
<keyword evidence="3" id="KW-0175">Coiled coil</keyword>
<dbReference type="GO" id="GO:0007624">
    <property type="term" value="P:ultradian rhythm"/>
    <property type="evidence" value="ECO:0007669"/>
    <property type="project" value="InterPro"/>
</dbReference>
<dbReference type="InterPro" id="IPR056611">
    <property type="entry name" value="ENOX1/2_dom"/>
</dbReference>
<dbReference type="InterPro" id="IPR000504">
    <property type="entry name" value="RRM_dom"/>
</dbReference>
<reference evidence="7" key="1">
    <citation type="submission" date="2025-08" db="UniProtKB">
        <authorList>
            <consortium name="RefSeq"/>
        </authorList>
    </citation>
    <scope>IDENTIFICATION</scope>
</reference>
<dbReference type="InterPro" id="IPR038876">
    <property type="entry name" value="ENOX"/>
</dbReference>
<dbReference type="PANTHER" id="PTHR16001:SF4">
    <property type="entry name" value="ECTO-NOX DISULFIDE-THIOL EXCHANGER 1-LIKE PROTEIN"/>
    <property type="match status" value="1"/>
</dbReference>
<dbReference type="InterPro" id="IPR012677">
    <property type="entry name" value="Nucleotide-bd_a/b_plait_sf"/>
</dbReference>
<evidence type="ECO:0000256" key="3">
    <source>
        <dbReference type="SAM" id="Coils"/>
    </source>
</evidence>
<evidence type="ECO:0000313" key="6">
    <source>
        <dbReference type="Proteomes" id="UP000694843"/>
    </source>
</evidence>
<accession>A0A8B7NNH6</accession>
<dbReference type="KEGG" id="hazt:108672128"/>
<dbReference type="SMART" id="SM00360">
    <property type="entry name" value="RRM"/>
    <property type="match status" value="1"/>
</dbReference>
<dbReference type="Proteomes" id="UP000694843">
    <property type="component" value="Unplaced"/>
</dbReference>
<evidence type="ECO:0000256" key="4">
    <source>
        <dbReference type="SAM" id="MobiDB-lite"/>
    </source>
</evidence>
<proteinExistence type="predicted"/>
<feature type="compositionally biased region" description="Basic and acidic residues" evidence="4">
    <location>
        <begin position="174"/>
        <end position="236"/>
    </location>
</feature>
<feature type="compositionally biased region" description="Acidic residues" evidence="4">
    <location>
        <begin position="624"/>
        <end position="639"/>
    </location>
</feature>
<feature type="region of interest" description="Disordered" evidence="4">
    <location>
        <begin position="617"/>
        <end position="661"/>
    </location>
</feature>
<dbReference type="Pfam" id="PF23267">
    <property type="entry name" value="ENOX1"/>
    <property type="match status" value="1"/>
</dbReference>
<dbReference type="GeneID" id="108672128"/>
<feature type="region of interest" description="Disordered" evidence="4">
    <location>
        <begin position="467"/>
        <end position="486"/>
    </location>
</feature>
<dbReference type="Pfam" id="PF00076">
    <property type="entry name" value="RRM_1"/>
    <property type="match status" value="1"/>
</dbReference>
<feature type="region of interest" description="Disordered" evidence="4">
    <location>
        <begin position="98"/>
        <end position="265"/>
    </location>
</feature>
<organism evidence="6 7">
    <name type="scientific">Hyalella azteca</name>
    <name type="common">Amphipod</name>
    <dbReference type="NCBI Taxonomy" id="294128"/>
    <lineage>
        <taxon>Eukaryota</taxon>
        <taxon>Metazoa</taxon>
        <taxon>Ecdysozoa</taxon>
        <taxon>Arthropoda</taxon>
        <taxon>Crustacea</taxon>
        <taxon>Multicrustacea</taxon>
        <taxon>Malacostraca</taxon>
        <taxon>Eumalacostraca</taxon>
        <taxon>Peracarida</taxon>
        <taxon>Amphipoda</taxon>
        <taxon>Senticaudata</taxon>
        <taxon>Talitrida</taxon>
        <taxon>Talitroidea</taxon>
        <taxon>Hyalellidae</taxon>
        <taxon>Hyalella</taxon>
    </lineage>
</organism>
<dbReference type="GO" id="GO:0003723">
    <property type="term" value="F:RNA binding"/>
    <property type="evidence" value="ECO:0007669"/>
    <property type="project" value="UniProtKB-UniRule"/>
</dbReference>
<dbReference type="SUPFAM" id="SSF54928">
    <property type="entry name" value="RNA-binding domain, RBD"/>
    <property type="match status" value="1"/>
</dbReference>
<feature type="coiled-coil region" evidence="3">
    <location>
        <begin position="540"/>
        <end position="567"/>
    </location>
</feature>
<protein>
    <submittedName>
        <fullName evidence="7">Ecto-NOX disulfide-thiol exchanger 2</fullName>
    </submittedName>
</protein>
<evidence type="ECO:0000256" key="1">
    <source>
        <dbReference type="ARBA" id="ARBA00022884"/>
    </source>
</evidence>
<keyword evidence="1 2" id="KW-0694">RNA-binding</keyword>